<gene>
    <name evidence="11" type="ORF">AVDCRST_MAG84-1748</name>
</gene>
<keyword evidence="3" id="KW-0540">Nuclease</keyword>
<dbReference type="AlphaFoldDB" id="A0A6J4LAT2"/>
<evidence type="ECO:0000256" key="5">
    <source>
        <dbReference type="ARBA" id="ARBA00022763"/>
    </source>
</evidence>
<keyword evidence="5" id="KW-0227">DNA damage</keyword>
<evidence type="ECO:0000256" key="8">
    <source>
        <dbReference type="ARBA" id="ARBA00023204"/>
    </source>
</evidence>
<dbReference type="Pfam" id="PF03372">
    <property type="entry name" value="Exo_endo_phos"/>
    <property type="match status" value="1"/>
</dbReference>
<evidence type="ECO:0000256" key="2">
    <source>
        <dbReference type="ARBA" id="ARBA00001946"/>
    </source>
</evidence>
<evidence type="ECO:0000256" key="4">
    <source>
        <dbReference type="ARBA" id="ARBA00022723"/>
    </source>
</evidence>
<dbReference type="GO" id="GO:0003677">
    <property type="term" value="F:DNA binding"/>
    <property type="evidence" value="ECO:0007669"/>
    <property type="project" value="InterPro"/>
</dbReference>
<keyword evidence="6" id="KW-0378">Hydrolase</keyword>
<dbReference type="GO" id="GO:0046872">
    <property type="term" value="F:metal ion binding"/>
    <property type="evidence" value="ECO:0007669"/>
    <property type="project" value="UniProtKB-KW"/>
</dbReference>
<organism evidence="11">
    <name type="scientific">uncultured Microcoleus sp</name>
    <dbReference type="NCBI Taxonomy" id="259945"/>
    <lineage>
        <taxon>Bacteria</taxon>
        <taxon>Bacillati</taxon>
        <taxon>Cyanobacteriota</taxon>
        <taxon>Cyanophyceae</taxon>
        <taxon>Oscillatoriophycideae</taxon>
        <taxon>Oscillatoriales</taxon>
        <taxon>Microcoleaceae</taxon>
        <taxon>Microcoleus</taxon>
        <taxon>environmental samples</taxon>
    </lineage>
</organism>
<keyword evidence="8" id="KW-0234">DNA repair</keyword>
<keyword evidence="9" id="KW-0472">Membrane</keyword>
<dbReference type="Gene3D" id="3.60.10.10">
    <property type="entry name" value="Endonuclease/exonuclease/phosphatase"/>
    <property type="match status" value="1"/>
</dbReference>
<dbReference type="GO" id="GO:0004527">
    <property type="term" value="F:exonuclease activity"/>
    <property type="evidence" value="ECO:0007669"/>
    <property type="project" value="UniProtKB-KW"/>
</dbReference>
<dbReference type="InterPro" id="IPR036691">
    <property type="entry name" value="Endo/exonu/phosph_ase_sf"/>
</dbReference>
<feature type="transmembrane region" description="Helical" evidence="9">
    <location>
        <begin position="70"/>
        <end position="90"/>
    </location>
</feature>
<dbReference type="InterPro" id="IPR020847">
    <property type="entry name" value="AP_endonuclease_F1_BS"/>
</dbReference>
<proteinExistence type="predicted"/>
<dbReference type="InterPro" id="IPR051547">
    <property type="entry name" value="TDP2-like"/>
</dbReference>
<keyword evidence="11" id="KW-0269">Exonuclease</keyword>
<sequence length="348" mass="40563">MIKPYRFLQRIAQLIAYAYSTLIAGYLILRLMFWDRLWPIALMGDFVPWIFLPIFLLPILGFFLIKKRWFAIVSSVACICLLGWLHVTYFSPQPANISDSQPTLKVFTLNLGWHHKSPQALVNLIQEEKPDLICLQEIKERYAKEVFSKLTALYPHHLGRGYHVILSRYPIRSSQKLHLADGKEPQERAIIEMNQQDVVLYNISTTPPWFRQHKILPFLKIPVYEYGDRPAQIQDLVRRLQKETLPTIAAGDFNLTDQSQDYYYLRAVMQDAFRTAGVGFGFTFPNGWDLKLLVKQLNWKLTFPLVRLDYVWYSQHWGAKSAKVLPAIDSEHLPVAAQLRMQPEFGRV</sequence>
<comment type="cofactor">
    <cofactor evidence="2">
        <name>Mg(2+)</name>
        <dbReference type="ChEBI" id="CHEBI:18420"/>
    </cofactor>
</comment>
<protein>
    <submittedName>
        <fullName evidence="11">Endonuclease/exonuclease/phosphatase</fullName>
    </submittedName>
</protein>
<dbReference type="GO" id="GO:0006281">
    <property type="term" value="P:DNA repair"/>
    <property type="evidence" value="ECO:0007669"/>
    <property type="project" value="UniProtKB-KW"/>
</dbReference>
<keyword evidence="7" id="KW-0460">Magnesium</keyword>
<evidence type="ECO:0000313" key="11">
    <source>
        <dbReference type="EMBL" id="CAA9328339.1"/>
    </source>
</evidence>
<dbReference type="InterPro" id="IPR005135">
    <property type="entry name" value="Endo/exonuclease/phosphatase"/>
</dbReference>
<keyword evidence="9" id="KW-0812">Transmembrane</keyword>
<evidence type="ECO:0000259" key="10">
    <source>
        <dbReference type="Pfam" id="PF03372"/>
    </source>
</evidence>
<evidence type="ECO:0000256" key="1">
    <source>
        <dbReference type="ARBA" id="ARBA00001936"/>
    </source>
</evidence>
<feature type="transmembrane region" description="Helical" evidence="9">
    <location>
        <begin position="46"/>
        <end position="65"/>
    </location>
</feature>
<comment type="cofactor">
    <cofactor evidence="1">
        <name>Mn(2+)</name>
        <dbReference type="ChEBI" id="CHEBI:29035"/>
    </cofactor>
</comment>
<reference evidence="11" key="1">
    <citation type="submission" date="2020-02" db="EMBL/GenBank/DDBJ databases">
        <authorList>
            <person name="Meier V. D."/>
        </authorList>
    </citation>
    <scope>NUCLEOTIDE SEQUENCE</scope>
    <source>
        <strain evidence="11">AVDCRST_MAG84</strain>
    </source>
</reference>
<keyword evidence="11" id="KW-0255">Endonuclease</keyword>
<dbReference type="PANTHER" id="PTHR15822">
    <property type="entry name" value="TRAF AND TNF RECEPTOR-ASSOCIATED PROTEIN"/>
    <property type="match status" value="1"/>
</dbReference>
<feature type="transmembrane region" description="Helical" evidence="9">
    <location>
        <begin position="12"/>
        <end position="34"/>
    </location>
</feature>
<evidence type="ECO:0000256" key="9">
    <source>
        <dbReference type="SAM" id="Phobius"/>
    </source>
</evidence>
<name>A0A6J4LAT2_9CYAN</name>
<dbReference type="GO" id="GO:0004519">
    <property type="term" value="F:endonuclease activity"/>
    <property type="evidence" value="ECO:0007669"/>
    <property type="project" value="UniProtKB-KW"/>
</dbReference>
<accession>A0A6J4LAT2</accession>
<feature type="domain" description="Endonuclease/exonuclease/phosphatase" evidence="10">
    <location>
        <begin position="108"/>
        <end position="332"/>
    </location>
</feature>
<dbReference type="SUPFAM" id="SSF56219">
    <property type="entry name" value="DNase I-like"/>
    <property type="match status" value="1"/>
</dbReference>
<keyword evidence="9" id="KW-1133">Transmembrane helix</keyword>
<dbReference type="PANTHER" id="PTHR15822:SF4">
    <property type="entry name" value="TYROSYL-DNA PHOSPHODIESTERASE 2"/>
    <property type="match status" value="1"/>
</dbReference>
<dbReference type="PROSITE" id="PS00726">
    <property type="entry name" value="AP_NUCLEASE_F1_1"/>
    <property type="match status" value="1"/>
</dbReference>
<keyword evidence="4" id="KW-0479">Metal-binding</keyword>
<evidence type="ECO:0000256" key="3">
    <source>
        <dbReference type="ARBA" id="ARBA00022722"/>
    </source>
</evidence>
<evidence type="ECO:0000256" key="7">
    <source>
        <dbReference type="ARBA" id="ARBA00022842"/>
    </source>
</evidence>
<evidence type="ECO:0000256" key="6">
    <source>
        <dbReference type="ARBA" id="ARBA00022801"/>
    </source>
</evidence>
<dbReference type="EMBL" id="CADCTZ010000279">
    <property type="protein sequence ID" value="CAA9328339.1"/>
    <property type="molecule type" value="Genomic_DNA"/>
</dbReference>